<accession>A0A0K2FIC8</accession>
<protein>
    <submittedName>
        <fullName evidence="1">Uncharacterized protein</fullName>
    </submittedName>
</protein>
<dbReference type="KEGG" id="vg:26798954"/>
<name>A0A0K2FIC8_9CAUD</name>
<gene>
    <name evidence="1" type="ORF">ADP64_000071</name>
</gene>
<dbReference type="EMBL" id="KT321316">
    <property type="protein sequence ID" value="ALA45399.1"/>
    <property type="molecule type" value="Genomic_DNA"/>
</dbReference>
<reference evidence="1" key="1">
    <citation type="submission" date="2015-09" db="EMBL/GenBank/DDBJ databases">
        <authorList>
            <person name="Zhao X."/>
        </authorList>
    </citation>
    <scope>NUCLEOTIDE SEQUENCE</scope>
</reference>
<evidence type="ECO:0000313" key="1">
    <source>
        <dbReference type="EMBL" id="ALA45399.1"/>
    </source>
</evidence>
<proteinExistence type="predicted"/>
<organism evidence="1 2">
    <name type="scientific">Achromobacter phage phiAxp-2</name>
    <dbReference type="NCBI Taxonomy" id="1664246"/>
    <lineage>
        <taxon>Viruses</taxon>
        <taxon>Duplodnaviria</taxon>
        <taxon>Heunggongvirae</taxon>
        <taxon>Uroviricota</taxon>
        <taxon>Caudoviricetes</taxon>
        <taxon>Casjensviridae</taxon>
        <taxon>Fengtaivirus</taxon>
        <taxon>Fengtaivirus Axp2</taxon>
    </lineage>
</organism>
<dbReference type="Proteomes" id="UP000201646">
    <property type="component" value="Segment"/>
</dbReference>
<evidence type="ECO:0000313" key="2">
    <source>
        <dbReference type="Proteomes" id="UP000201646"/>
    </source>
</evidence>
<keyword evidence="2" id="KW-1185">Reference proteome</keyword>
<dbReference type="RefSeq" id="YP_009226489.1">
    <property type="nucleotide sequence ID" value="NC_029106.1"/>
</dbReference>
<dbReference type="GeneID" id="26798954"/>
<sequence length="103" mass="10530">MKLSIISTGLPPASAFPVAFPHLELSTGDLAAIRNCRIVGALVRAGQLAALVYGVVYAVQHGGTSGPVVGVLLAWFLGLAMPKLPAALSDKIAGYLAREAGPH</sequence>